<keyword evidence="2" id="KW-1185">Reference proteome</keyword>
<reference evidence="1 2" key="1">
    <citation type="submission" date="2014-04" db="EMBL/GenBank/DDBJ databases">
        <title>Whole genome sequence of 'Brachyspira hampsonii' D13-03603F2.</title>
        <authorList>
            <person name="Patterson A.H."/>
            <person name="Chaban B."/>
            <person name="Fernando C."/>
            <person name="Harding J.C."/>
            <person name="Hill J.E."/>
        </authorList>
    </citation>
    <scope>NUCLEOTIDE SEQUENCE [LARGE SCALE GENOMIC DNA]</scope>
    <source>
        <strain evidence="1 2">D13-03603F2</strain>
    </source>
</reference>
<protein>
    <submittedName>
        <fullName evidence="1">Uncharacterized protein</fullName>
    </submittedName>
</protein>
<dbReference type="EMBL" id="JJMJ01000262">
    <property type="protein sequence ID" value="PPS20811.1"/>
    <property type="molecule type" value="Genomic_DNA"/>
</dbReference>
<proteinExistence type="predicted"/>
<comment type="caution">
    <text evidence="1">The sequence shown here is derived from an EMBL/GenBank/DDBJ whole genome shotgun (WGS) entry which is preliminary data.</text>
</comment>
<gene>
    <name evidence="1" type="ORF">DJ52_14590</name>
</gene>
<sequence>MTKEEVREKIYRDDNIETIIKDNTESYLDFAVLKKYSENAVSEYEYTDKYSLITTEVFENGYVISDIHINVNMKVYDYISTDNNKRERCIASDKNYFVGLKLKFVLKNIDDDIEDIETGYFNVYAVEDNL</sequence>
<evidence type="ECO:0000313" key="2">
    <source>
        <dbReference type="Proteomes" id="UP000238924"/>
    </source>
</evidence>
<dbReference type="RefSeq" id="WP_104619246.1">
    <property type="nucleotide sequence ID" value="NZ_JJMJ01000262.1"/>
</dbReference>
<organism evidence="1 2">
    <name type="scientific">Brachyspira murdochii</name>
    <dbReference type="NCBI Taxonomy" id="84378"/>
    <lineage>
        <taxon>Bacteria</taxon>
        <taxon>Pseudomonadati</taxon>
        <taxon>Spirochaetota</taxon>
        <taxon>Spirochaetia</taxon>
        <taxon>Brachyspirales</taxon>
        <taxon>Brachyspiraceae</taxon>
        <taxon>Brachyspira</taxon>
    </lineage>
</organism>
<dbReference type="Proteomes" id="UP000238924">
    <property type="component" value="Unassembled WGS sequence"/>
</dbReference>
<evidence type="ECO:0000313" key="1">
    <source>
        <dbReference type="EMBL" id="PPS20811.1"/>
    </source>
</evidence>
<accession>A0ABX5B2L4</accession>
<name>A0ABX5B2L4_9SPIR</name>